<feature type="compositionally biased region" description="Acidic residues" evidence="5">
    <location>
        <begin position="483"/>
        <end position="493"/>
    </location>
</feature>
<dbReference type="AlphaFoldDB" id="A0A4P9X394"/>
<dbReference type="PROSITE" id="PS51714">
    <property type="entry name" value="G_BMS1"/>
    <property type="match status" value="1"/>
</dbReference>
<feature type="region of interest" description="Disordered" evidence="5">
    <location>
        <begin position="1"/>
        <end position="55"/>
    </location>
</feature>
<feature type="compositionally biased region" description="Basic residues" evidence="5">
    <location>
        <begin position="7"/>
        <end position="16"/>
    </location>
</feature>
<dbReference type="PANTHER" id="PTHR12858">
    <property type="entry name" value="RIBOSOME BIOGENESIS PROTEIN"/>
    <property type="match status" value="1"/>
</dbReference>
<evidence type="ECO:0000256" key="1">
    <source>
        <dbReference type="ARBA" id="ARBA00004604"/>
    </source>
</evidence>
<evidence type="ECO:0000313" key="7">
    <source>
        <dbReference type="EMBL" id="RKO99486.1"/>
    </source>
</evidence>
<dbReference type="PANTHER" id="PTHR12858:SF2">
    <property type="entry name" value="RIBOSOME BIOGENESIS PROTEIN BMS1 HOMOLOG"/>
    <property type="match status" value="1"/>
</dbReference>
<dbReference type="SMART" id="SM00785">
    <property type="entry name" value="AARP2CN"/>
    <property type="match status" value="1"/>
</dbReference>
<dbReference type="EMBL" id="ML014281">
    <property type="protein sequence ID" value="RKO99486.1"/>
    <property type="molecule type" value="Genomic_DNA"/>
</dbReference>
<evidence type="ECO:0000256" key="4">
    <source>
        <dbReference type="SAM" id="Coils"/>
    </source>
</evidence>
<feature type="region of interest" description="Disordered" evidence="5">
    <location>
        <begin position="459"/>
        <end position="526"/>
    </location>
</feature>
<evidence type="ECO:0000256" key="2">
    <source>
        <dbReference type="ARBA" id="ARBA00022517"/>
    </source>
</evidence>
<dbReference type="GO" id="GO:0005525">
    <property type="term" value="F:GTP binding"/>
    <property type="evidence" value="ECO:0007669"/>
    <property type="project" value="TreeGrafter"/>
</dbReference>
<dbReference type="InterPro" id="IPR007034">
    <property type="entry name" value="BMS1_TSR1_C"/>
</dbReference>
<dbReference type="GO" id="GO:0003924">
    <property type="term" value="F:GTPase activity"/>
    <property type="evidence" value="ECO:0007669"/>
    <property type="project" value="TreeGrafter"/>
</dbReference>
<organism evidence="7 8">
    <name type="scientific">Caulochytrium protostelioides</name>
    <dbReference type="NCBI Taxonomy" id="1555241"/>
    <lineage>
        <taxon>Eukaryota</taxon>
        <taxon>Fungi</taxon>
        <taxon>Fungi incertae sedis</taxon>
        <taxon>Chytridiomycota</taxon>
        <taxon>Chytridiomycota incertae sedis</taxon>
        <taxon>Chytridiomycetes</taxon>
        <taxon>Caulochytriales</taxon>
        <taxon>Caulochytriaceae</taxon>
        <taxon>Caulochytrium</taxon>
    </lineage>
</organism>
<dbReference type="SMART" id="SM01362">
    <property type="entry name" value="DUF663"/>
    <property type="match status" value="1"/>
</dbReference>
<evidence type="ECO:0000256" key="5">
    <source>
        <dbReference type="SAM" id="MobiDB-lite"/>
    </source>
</evidence>
<name>A0A4P9X394_9FUNG</name>
<dbReference type="Pfam" id="PF08142">
    <property type="entry name" value="AARP2CN"/>
    <property type="match status" value="1"/>
</dbReference>
<dbReference type="GO" id="GO:0000479">
    <property type="term" value="P:endonucleolytic cleavage of tricistronic rRNA transcript (SSU-rRNA, 5.8S rRNA, LSU-rRNA)"/>
    <property type="evidence" value="ECO:0007669"/>
    <property type="project" value="TreeGrafter"/>
</dbReference>
<feature type="compositionally biased region" description="Acidic residues" evidence="5">
    <location>
        <begin position="462"/>
        <end position="473"/>
    </location>
</feature>
<protein>
    <recommendedName>
        <fullName evidence="6">Bms1-type G domain-containing protein</fullName>
    </recommendedName>
</protein>
<proteinExistence type="predicted"/>
<dbReference type="GO" id="GO:0030686">
    <property type="term" value="C:90S preribosome"/>
    <property type="evidence" value="ECO:0007669"/>
    <property type="project" value="TreeGrafter"/>
</dbReference>
<feature type="compositionally biased region" description="Basic and acidic residues" evidence="5">
    <location>
        <begin position="17"/>
        <end position="44"/>
    </location>
</feature>
<feature type="compositionally biased region" description="Acidic residues" evidence="5">
    <location>
        <begin position="634"/>
        <end position="653"/>
    </location>
</feature>
<evidence type="ECO:0000313" key="8">
    <source>
        <dbReference type="Proteomes" id="UP000274922"/>
    </source>
</evidence>
<dbReference type="OrthoDB" id="10260897at2759"/>
<dbReference type="InterPro" id="IPR039761">
    <property type="entry name" value="Bms1/Tsr1"/>
</dbReference>
<accession>A0A4P9X394</accession>
<feature type="compositionally biased region" description="Basic and acidic residues" evidence="5">
    <location>
        <begin position="494"/>
        <end position="506"/>
    </location>
</feature>
<gene>
    <name evidence="7" type="ORF">CXG81DRAFT_30194</name>
</gene>
<dbReference type="InterPro" id="IPR012948">
    <property type="entry name" value="AARP2CN"/>
</dbReference>
<feature type="coiled-coil region" evidence="4">
    <location>
        <begin position="1061"/>
        <end position="1095"/>
    </location>
</feature>
<comment type="subcellular location">
    <subcellularLocation>
        <location evidence="1">Nucleus</location>
        <location evidence="1">Nucleolus</location>
    </subcellularLocation>
</comment>
<keyword evidence="8" id="KW-1185">Reference proteome</keyword>
<feature type="region of interest" description="Disordered" evidence="5">
    <location>
        <begin position="628"/>
        <end position="689"/>
    </location>
</feature>
<evidence type="ECO:0000256" key="3">
    <source>
        <dbReference type="ARBA" id="ARBA00023242"/>
    </source>
</evidence>
<feature type="domain" description="Bms1-type G" evidence="6">
    <location>
        <begin position="80"/>
        <end position="244"/>
    </location>
</feature>
<dbReference type="GO" id="GO:0005730">
    <property type="term" value="C:nucleolus"/>
    <property type="evidence" value="ECO:0007669"/>
    <property type="project" value="UniProtKB-SubCell"/>
</dbReference>
<dbReference type="InterPro" id="IPR030387">
    <property type="entry name" value="G_Bms1/Tsr1_dom"/>
</dbReference>
<keyword evidence="2" id="KW-0690">Ribosome biogenesis</keyword>
<dbReference type="SMART" id="SM00382">
    <property type="entry name" value="AAA"/>
    <property type="match status" value="1"/>
</dbReference>
<dbReference type="GO" id="GO:0000462">
    <property type="term" value="P:maturation of SSU-rRNA from tricistronic rRNA transcript (SSU-rRNA, 5.8S rRNA, LSU-rRNA)"/>
    <property type="evidence" value="ECO:0007669"/>
    <property type="project" value="TreeGrafter"/>
</dbReference>
<keyword evidence="4" id="KW-0175">Coiled coil</keyword>
<dbReference type="InterPro" id="IPR027417">
    <property type="entry name" value="P-loop_NTPase"/>
</dbReference>
<sequence>MSEVRQNKKFQQVHKGVKAERKAERKLGAAGVEEKKKRGLDKAHAPNSGARAERLSVRKAIRTEAKIHVPLNDRKGELPAPLVVAIAGPPGSGKSSLLKALVKKYTRHNLNEIHGPITVVTGRKKRFTFIEVTSDANAMVDVAKIADIVLLMIDAAFGFEMETFEFINILQNHGFPKIIGIMSHMDKFRDNTKRNARRREIKHRFETDVATGAPLFPLNGMQYGKYLYPDVDRISRCLIAMKVRPLIWRNTHPYVLADRVEDITDPAVVQANPKVNRSIAFFGYVRGLPLKQNTPVHIPGVGDFNIDELSHMVDPCPIPDKERKRLDEKAKLLYAPMSDVAGVLYDRDAVYINVPGTFTPAAKGDGDGNGDGAPAKPPVLGEGQRLVRELQGTSHTLVESMGTSTLPLYASDQPAAGITADAFWKQQRAASERALAAVAATASSARVRRSADALKSGKDLLASDDEHDDDLTSDAETAVGAHDDDDDIEEEDDSQFRPVEDRHDMPDSGAPSGLDFGSDQSDNEDDDAFDLAKAQRHADASSNFAARARDRVDYARLIYESDGETIVPEETMTTTLSSGEIFERVVQRAAKFTDLDTSRIEVSVDDLEVFTDEDCLDTLAARFITSTAPQTSADADEPSGDFEDLEENGDGADADPHAHLEDLEQAPKPADASDQMTPEEEEQKQQLLKKKQELKRKFDMFYDDHEEEVGETYYEEVKAEMARQHQLNAEAVAELDETARGAVMGHRPGLYVRAVIHNFMVNFTPSRPILLGGILATESGELGWTTVRIRRHRWYPKTLKSHDPLIISMGWRRYQTAPCYVWRDPTRARFLKYTPDHVHCEAVLYGPPMVPGTGFCAFQHLTSEHRGFRVAASGVVTEMTATSTVVKKLKLVGRPIRIQRNTAFIRDMFGSALEVAKFEGAAIRTISGIRGQIKKHMQAIKPEGVFRATFEDKILMSDLVILKAWVPVDLKPYYNPVYSHLLKPGETWQGMRLTGTIRYEQGLQTPHNKDSVYRDIERHTRRFNKLQVPAKLEAALPFASKHKDATKQKRPTLLQRRAVVMEKDERQVASLVSTIQTLQADKKLVRKTKKRAQAAAHRAETERKASVDAEYDAKRRKLFFKQQALKYKGA</sequence>
<dbReference type="Gene3D" id="3.40.50.300">
    <property type="entry name" value="P-loop containing nucleotide triphosphate hydrolases"/>
    <property type="match status" value="1"/>
</dbReference>
<dbReference type="STRING" id="1555241.A0A4P9X394"/>
<reference evidence="8" key="1">
    <citation type="journal article" date="2018" name="Nat. Microbiol.">
        <title>Leveraging single-cell genomics to expand the fungal tree of life.</title>
        <authorList>
            <person name="Ahrendt S.R."/>
            <person name="Quandt C.A."/>
            <person name="Ciobanu D."/>
            <person name="Clum A."/>
            <person name="Salamov A."/>
            <person name="Andreopoulos B."/>
            <person name="Cheng J.F."/>
            <person name="Woyke T."/>
            <person name="Pelin A."/>
            <person name="Henrissat B."/>
            <person name="Reynolds N.K."/>
            <person name="Benny G.L."/>
            <person name="Smith M.E."/>
            <person name="James T.Y."/>
            <person name="Grigoriev I.V."/>
        </authorList>
    </citation>
    <scope>NUCLEOTIDE SEQUENCE [LARGE SCALE GENOMIC DNA]</scope>
    <source>
        <strain evidence="8">ATCC 52028</strain>
    </source>
</reference>
<dbReference type="GO" id="GO:0034511">
    <property type="term" value="F:U3 snoRNA binding"/>
    <property type="evidence" value="ECO:0007669"/>
    <property type="project" value="TreeGrafter"/>
</dbReference>
<evidence type="ECO:0000259" key="6">
    <source>
        <dbReference type="PROSITE" id="PS51714"/>
    </source>
</evidence>
<dbReference type="Proteomes" id="UP000274922">
    <property type="component" value="Unassembled WGS sequence"/>
</dbReference>
<keyword evidence="3" id="KW-0539">Nucleus</keyword>
<dbReference type="SUPFAM" id="SSF52540">
    <property type="entry name" value="P-loop containing nucleoside triphosphate hydrolases"/>
    <property type="match status" value="1"/>
</dbReference>
<dbReference type="InterPro" id="IPR003593">
    <property type="entry name" value="AAA+_ATPase"/>
</dbReference>
<dbReference type="Pfam" id="PF04950">
    <property type="entry name" value="RIBIOP_C"/>
    <property type="match status" value="1"/>
</dbReference>